<proteinExistence type="predicted"/>
<keyword evidence="2" id="KW-1185">Reference proteome</keyword>
<name>A0A2T4ARR9_TRIHA</name>
<evidence type="ECO:0000313" key="1">
    <source>
        <dbReference type="EMBL" id="PTB59638.1"/>
    </source>
</evidence>
<dbReference type="Proteomes" id="UP000241690">
    <property type="component" value="Unassembled WGS sequence"/>
</dbReference>
<dbReference type="RefSeq" id="XP_024779315.1">
    <property type="nucleotide sequence ID" value="XM_024913568.1"/>
</dbReference>
<sequence>MDDRRSPLILRGQIRSDQKGTLCCREISPGGKVLTPPFWILILILILPLQVCELSRHKIQWFGPVKQATGGFLRPASKHTIFWFDFFTWLLALTLVFAVPSPLAGYCAPPVTFCGVTDETCSMDRISAELHLAVITHTHAHLVPGLIRSVASGAFHRYGVLESSEPTN</sequence>
<reference evidence="1 2" key="1">
    <citation type="submission" date="2016-07" db="EMBL/GenBank/DDBJ databases">
        <title>Multiple horizontal gene transfer events from other fungi enriched the ability of initially mycotrophic Trichoderma (Ascomycota) to feed on dead plant biomass.</title>
        <authorList>
            <consortium name="DOE Joint Genome Institute"/>
            <person name="Aerts A."/>
            <person name="Atanasova L."/>
            <person name="Chenthamara K."/>
            <person name="Zhang J."/>
            <person name="Grujic M."/>
            <person name="Henrissat B."/>
            <person name="Kuo A."/>
            <person name="Salamov A."/>
            <person name="Lipzen A."/>
            <person name="Labutti K."/>
            <person name="Barry K."/>
            <person name="Miao Y."/>
            <person name="Rahimi M.J."/>
            <person name="Shen Q."/>
            <person name="Grigoriev I.V."/>
            <person name="Kubicek C.P."/>
            <person name="Druzhinina I.S."/>
        </authorList>
    </citation>
    <scope>NUCLEOTIDE SEQUENCE [LARGE SCALE GENOMIC DNA]</scope>
    <source>
        <strain evidence="1 2">CBS 226.95</strain>
    </source>
</reference>
<evidence type="ECO:0000313" key="2">
    <source>
        <dbReference type="Proteomes" id="UP000241690"/>
    </source>
</evidence>
<accession>A0A2T4ARR9</accession>
<protein>
    <submittedName>
        <fullName evidence="1">Uncharacterized protein</fullName>
    </submittedName>
</protein>
<dbReference type="AlphaFoldDB" id="A0A2T4ARR9"/>
<dbReference type="GeneID" id="36622130"/>
<gene>
    <name evidence="1" type="ORF">M431DRAFT_2213</name>
</gene>
<dbReference type="EMBL" id="KZ679676">
    <property type="protein sequence ID" value="PTB59638.1"/>
    <property type="molecule type" value="Genomic_DNA"/>
</dbReference>
<organism evidence="1 2">
    <name type="scientific">Trichoderma harzianum CBS 226.95</name>
    <dbReference type="NCBI Taxonomy" id="983964"/>
    <lineage>
        <taxon>Eukaryota</taxon>
        <taxon>Fungi</taxon>
        <taxon>Dikarya</taxon>
        <taxon>Ascomycota</taxon>
        <taxon>Pezizomycotina</taxon>
        <taxon>Sordariomycetes</taxon>
        <taxon>Hypocreomycetidae</taxon>
        <taxon>Hypocreales</taxon>
        <taxon>Hypocreaceae</taxon>
        <taxon>Trichoderma</taxon>
    </lineage>
</organism>